<dbReference type="GO" id="GO:0000786">
    <property type="term" value="C:nucleosome"/>
    <property type="evidence" value="ECO:0007669"/>
    <property type="project" value="InterPro"/>
</dbReference>
<dbReference type="EMBL" id="GFDL01010398">
    <property type="protein sequence ID" value="JAV24647.1"/>
    <property type="molecule type" value="Transcribed_RNA"/>
</dbReference>
<feature type="domain" description="H15" evidence="2">
    <location>
        <begin position="19"/>
        <end position="100"/>
    </location>
</feature>
<proteinExistence type="predicted"/>
<evidence type="ECO:0000313" key="3">
    <source>
        <dbReference type="EMBL" id="JAV24647.1"/>
    </source>
</evidence>
<dbReference type="PROSITE" id="PS51504">
    <property type="entry name" value="H15"/>
    <property type="match status" value="1"/>
</dbReference>
<name>A0A1Q3FAS2_CULTA</name>
<protein>
    <recommendedName>
        <fullName evidence="2">H15 domain-containing protein</fullName>
    </recommendedName>
</protein>
<reference evidence="3" key="1">
    <citation type="submission" date="2017-01" db="EMBL/GenBank/DDBJ databases">
        <title>A deep insight into the sialotranscriptome of adult male and female Cluex tarsalis mosquitoes.</title>
        <authorList>
            <person name="Ribeiro J.M."/>
            <person name="Moreira F."/>
            <person name="Bernard K.A."/>
            <person name="Calvo E."/>
        </authorList>
    </citation>
    <scope>NUCLEOTIDE SEQUENCE</scope>
    <source>
        <strain evidence="3">Kern County</strain>
        <tissue evidence="3">Salivary glands</tissue>
    </source>
</reference>
<organism evidence="3">
    <name type="scientific">Culex tarsalis</name>
    <name type="common">Encephalitis mosquito</name>
    <dbReference type="NCBI Taxonomy" id="7177"/>
    <lineage>
        <taxon>Eukaryota</taxon>
        <taxon>Metazoa</taxon>
        <taxon>Ecdysozoa</taxon>
        <taxon>Arthropoda</taxon>
        <taxon>Hexapoda</taxon>
        <taxon>Insecta</taxon>
        <taxon>Pterygota</taxon>
        <taxon>Neoptera</taxon>
        <taxon>Endopterygota</taxon>
        <taxon>Diptera</taxon>
        <taxon>Nematocera</taxon>
        <taxon>Culicoidea</taxon>
        <taxon>Culicidae</taxon>
        <taxon>Culicinae</taxon>
        <taxon>Culicini</taxon>
        <taxon>Culex</taxon>
        <taxon>Culex</taxon>
    </lineage>
</organism>
<dbReference type="GO" id="GO:0006334">
    <property type="term" value="P:nucleosome assembly"/>
    <property type="evidence" value="ECO:0007669"/>
    <property type="project" value="InterPro"/>
</dbReference>
<evidence type="ECO:0000259" key="2">
    <source>
        <dbReference type="PROSITE" id="PS51504"/>
    </source>
</evidence>
<dbReference type="AlphaFoldDB" id="A0A1Q3FAS2"/>
<evidence type="ECO:0000256" key="1">
    <source>
        <dbReference type="SAM" id="MobiDB-lite"/>
    </source>
</evidence>
<dbReference type="InterPro" id="IPR005818">
    <property type="entry name" value="Histone_H1/H5_H15"/>
</dbReference>
<sequence>MSTKEATAKLPKKAGGTPAQPTMLTKIVAALLKSELKDSVMRNKGMPIVPSISNWIVSKWSVKPANHLLRAAIDRGTQISVLQKPATSRTGLNGTIKIHPKFAKLLADRNVGNGDDVKEVASAIATFIRKPRSRRSSSPEPKPVKPKKKAAVTAKKPKADFPVASKMQAAAGAGTSKKRPAKDESKAEPKAKKAKK</sequence>
<dbReference type="GO" id="GO:0003677">
    <property type="term" value="F:DNA binding"/>
    <property type="evidence" value="ECO:0007669"/>
    <property type="project" value="InterPro"/>
</dbReference>
<feature type="region of interest" description="Disordered" evidence="1">
    <location>
        <begin position="128"/>
        <end position="196"/>
    </location>
</feature>
<feature type="compositionally biased region" description="Basic and acidic residues" evidence="1">
    <location>
        <begin position="181"/>
        <end position="196"/>
    </location>
</feature>
<accession>A0A1Q3FAS2</accession>